<dbReference type="PANTHER" id="PTHR11742">
    <property type="entry name" value="MANNOSYL-OLIGOSACCHARIDE ALPHA-1,2-MANNOSIDASE-RELATED"/>
    <property type="match status" value="1"/>
</dbReference>
<dbReference type="Pfam" id="PF01532">
    <property type="entry name" value="Glyco_hydro_47"/>
    <property type="match status" value="1"/>
</dbReference>
<evidence type="ECO:0000256" key="7">
    <source>
        <dbReference type="SAM" id="Phobius"/>
    </source>
</evidence>
<dbReference type="InterPro" id="IPR001382">
    <property type="entry name" value="Glyco_hydro_47"/>
</dbReference>
<sequence>MKKNLHLNLNPAQLQIILLLLIEIAIIILISSVLLIKVPKPTTFHNNDKSSEVDLHLISELVSKSIASSTLQDLKTIIKQSYQAYSKKCFGSDFISPLTGECVNYSGISLTAIDALDTLILIGDSEGVEQINNFLQSKNFFCKAKSNDLIHTKHLISHFIGGLISAYCLTSNKLYIRKAIECADFSLSAFHGDIPKPLINGNTKQSQDYLWAKGTTLSESSSFPVEFNGLSCISKNKKYSFRIKNYFNCISKIITSQDELFLFLSTDTCSNSSDKFGISPLSISFLANTIRYHILSPSNETENILNWFERKYESLNLKEIVITNDSLDPRFDSTICQLLPLLRYYNQQKYSRIIKKLNSKCHFMAEKGLPSISAQIKKKYIEIDQNGFNFESSLIEDLIVNGEIQEHDLKRDFINATNNRIRCKNALCKLYSQDPDIIQNFMPSISLSKWLKFLLFENGGIKYDKFIFNEAGHIIPKC</sequence>
<keyword evidence="5" id="KW-1015">Disulfide bond</keyword>
<keyword evidence="7" id="KW-0812">Transmembrane</keyword>
<dbReference type="Proteomes" id="UP001470230">
    <property type="component" value="Unassembled WGS sequence"/>
</dbReference>
<dbReference type="InterPro" id="IPR050749">
    <property type="entry name" value="Glycosyl_Hydrolase_47"/>
</dbReference>
<gene>
    <name evidence="8" type="ORF">M9Y10_022728</name>
</gene>
<dbReference type="PANTHER" id="PTHR11742:SF6">
    <property type="entry name" value="MANNOSYL-OLIGOSACCHARIDE ALPHA-1,2-MANNOSIDASE IA-RELATED"/>
    <property type="match status" value="1"/>
</dbReference>
<protein>
    <recommendedName>
        <fullName evidence="6">alpha-1,2-Mannosidase</fullName>
        <ecNumber evidence="6">3.2.1.-</ecNumber>
    </recommendedName>
</protein>
<keyword evidence="4 6" id="KW-0378">Hydrolase</keyword>
<organism evidence="8 9">
    <name type="scientific">Tritrichomonas musculus</name>
    <dbReference type="NCBI Taxonomy" id="1915356"/>
    <lineage>
        <taxon>Eukaryota</taxon>
        <taxon>Metamonada</taxon>
        <taxon>Parabasalia</taxon>
        <taxon>Tritrichomonadida</taxon>
        <taxon>Tritrichomonadidae</taxon>
        <taxon>Tritrichomonas</taxon>
    </lineage>
</organism>
<feature type="transmembrane region" description="Helical" evidence="7">
    <location>
        <begin position="12"/>
        <end position="36"/>
    </location>
</feature>
<keyword evidence="6" id="KW-0326">Glycosidase</keyword>
<evidence type="ECO:0000313" key="8">
    <source>
        <dbReference type="EMBL" id="KAK8894293.1"/>
    </source>
</evidence>
<dbReference type="PRINTS" id="PR00747">
    <property type="entry name" value="GLYHDRLASE47"/>
</dbReference>
<comment type="similarity">
    <text evidence="3 6">Belongs to the glycosyl hydrolase 47 family.</text>
</comment>
<evidence type="ECO:0000256" key="3">
    <source>
        <dbReference type="ARBA" id="ARBA00007658"/>
    </source>
</evidence>
<dbReference type="EMBL" id="JAPFFF010000003">
    <property type="protein sequence ID" value="KAK8894293.1"/>
    <property type="molecule type" value="Genomic_DNA"/>
</dbReference>
<comment type="cofactor">
    <cofactor evidence="1">
        <name>Ca(2+)</name>
        <dbReference type="ChEBI" id="CHEBI:29108"/>
    </cofactor>
</comment>
<reference evidence="8 9" key="1">
    <citation type="submission" date="2024-04" db="EMBL/GenBank/DDBJ databases">
        <title>Tritrichomonas musculus Genome.</title>
        <authorList>
            <person name="Alves-Ferreira E."/>
            <person name="Grigg M."/>
            <person name="Lorenzi H."/>
            <person name="Galac M."/>
        </authorList>
    </citation>
    <scope>NUCLEOTIDE SEQUENCE [LARGE SCALE GENOMIC DNA]</scope>
    <source>
        <strain evidence="8 9">EAF2021</strain>
    </source>
</reference>
<dbReference type="InterPro" id="IPR036026">
    <property type="entry name" value="Seven-hairpin_glycosidases"/>
</dbReference>
<dbReference type="EC" id="3.2.1.-" evidence="6"/>
<name>A0ABR2KT41_9EUKA</name>
<evidence type="ECO:0000256" key="5">
    <source>
        <dbReference type="ARBA" id="ARBA00023157"/>
    </source>
</evidence>
<keyword evidence="7" id="KW-0472">Membrane</keyword>
<keyword evidence="7" id="KW-1133">Transmembrane helix</keyword>
<evidence type="ECO:0000313" key="9">
    <source>
        <dbReference type="Proteomes" id="UP001470230"/>
    </source>
</evidence>
<comment type="pathway">
    <text evidence="2">Protein modification; protein glycosylation.</text>
</comment>
<evidence type="ECO:0000256" key="4">
    <source>
        <dbReference type="ARBA" id="ARBA00022801"/>
    </source>
</evidence>
<dbReference type="SUPFAM" id="SSF48225">
    <property type="entry name" value="Seven-hairpin glycosidases"/>
    <property type="match status" value="1"/>
</dbReference>
<keyword evidence="9" id="KW-1185">Reference proteome</keyword>
<accession>A0ABR2KT41</accession>
<comment type="caution">
    <text evidence="8">The sequence shown here is derived from an EMBL/GenBank/DDBJ whole genome shotgun (WGS) entry which is preliminary data.</text>
</comment>
<proteinExistence type="inferred from homology"/>
<evidence type="ECO:0000256" key="1">
    <source>
        <dbReference type="ARBA" id="ARBA00001913"/>
    </source>
</evidence>
<dbReference type="Gene3D" id="1.50.10.10">
    <property type="match status" value="1"/>
</dbReference>
<evidence type="ECO:0000256" key="2">
    <source>
        <dbReference type="ARBA" id="ARBA00004922"/>
    </source>
</evidence>
<evidence type="ECO:0000256" key="6">
    <source>
        <dbReference type="RuleBase" id="RU361193"/>
    </source>
</evidence>
<dbReference type="InterPro" id="IPR012341">
    <property type="entry name" value="6hp_glycosidase-like_sf"/>
</dbReference>